<keyword evidence="3" id="KW-1185">Reference proteome</keyword>
<gene>
    <name evidence="2" type="ORF">DWQ67_10665</name>
</gene>
<dbReference type="RefSeq" id="WP_121485594.1">
    <property type="nucleotide sequence ID" value="NZ_QQXL01000006.1"/>
</dbReference>
<dbReference type="InterPro" id="IPR005531">
    <property type="entry name" value="Asp23"/>
</dbReference>
<evidence type="ECO:0000313" key="2">
    <source>
        <dbReference type="EMBL" id="RKW69923.1"/>
    </source>
</evidence>
<dbReference type="AlphaFoldDB" id="A0A496PHF8"/>
<comment type="similarity">
    <text evidence="1">Belongs to the asp23 family.</text>
</comment>
<dbReference type="Proteomes" id="UP000273119">
    <property type="component" value="Unassembled WGS sequence"/>
</dbReference>
<organism evidence="2 3">
    <name type="scientific">Galactobacter caseinivorans</name>
    <dbReference type="NCBI Taxonomy" id="2676123"/>
    <lineage>
        <taxon>Bacteria</taxon>
        <taxon>Bacillati</taxon>
        <taxon>Actinomycetota</taxon>
        <taxon>Actinomycetes</taxon>
        <taxon>Micrococcales</taxon>
        <taxon>Micrococcaceae</taxon>
        <taxon>Galactobacter</taxon>
    </lineage>
</organism>
<proteinExistence type="inferred from homology"/>
<name>A0A496PHF8_9MICC</name>
<dbReference type="Pfam" id="PF03780">
    <property type="entry name" value="Asp23"/>
    <property type="match status" value="1"/>
</dbReference>
<sequence>MSAPGRTDLPGRTHLPVEVISKIAGQAALEARGIGAGAGGFLGMGSKGNFGARPQAKAEVFGRAVVLRLELGVRFGEPIESTLSAARTHITERVETLTGLSVRQVDVSITWVHQDREDHKKNSHKGKELR</sequence>
<protein>
    <submittedName>
        <fullName evidence="2">Asp23/Gls24 family envelope stress response protein</fullName>
    </submittedName>
</protein>
<accession>A0A496PHF8</accession>
<evidence type="ECO:0000256" key="1">
    <source>
        <dbReference type="ARBA" id="ARBA00005721"/>
    </source>
</evidence>
<reference evidence="2 3" key="1">
    <citation type="submission" date="2018-07" db="EMBL/GenBank/DDBJ databases">
        <title>Arthrobacter sp. nov., isolated from raw cow's milk with high bacterial count.</title>
        <authorList>
            <person name="Hahne J."/>
            <person name="Isele D."/>
            <person name="Lipski A."/>
        </authorList>
    </citation>
    <scope>NUCLEOTIDE SEQUENCE [LARGE SCALE GENOMIC DNA]</scope>
    <source>
        <strain evidence="2 3">JZ R-183</strain>
    </source>
</reference>
<comment type="caution">
    <text evidence="2">The sequence shown here is derived from an EMBL/GenBank/DDBJ whole genome shotgun (WGS) entry which is preliminary data.</text>
</comment>
<evidence type="ECO:0000313" key="3">
    <source>
        <dbReference type="Proteomes" id="UP000273119"/>
    </source>
</evidence>
<dbReference type="EMBL" id="QQXL01000006">
    <property type="protein sequence ID" value="RKW69923.1"/>
    <property type="molecule type" value="Genomic_DNA"/>
</dbReference>